<gene>
    <name evidence="13" type="ORF">FisN_4Lh400</name>
</gene>
<dbReference type="InterPro" id="IPR011992">
    <property type="entry name" value="EF-hand-dom_pair"/>
</dbReference>
<evidence type="ECO:0000256" key="2">
    <source>
        <dbReference type="ARBA" id="ARBA00022448"/>
    </source>
</evidence>
<comment type="subcellular location">
    <subcellularLocation>
        <location evidence="1">Membrane</location>
        <topology evidence="1">Multi-pass membrane protein</topology>
    </subcellularLocation>
</comment>
<dbReference type="InParanoid" id="A0A1Z5JZG7"/>
<dbReference type="EMBL" id="BDSP01000136">
    <property type="protein sequence ID" value="GAX19420.1"/>
    <property type="molecule type" value="Genomic_DNA"/>
</dbReference>
<dbReference type="PANTHER" id="PTHR46988">
    <property type="entry name" value="TWO PORE CALCIUM CHANNEL PROTEIN 1"/>
    <property type="match status" value="1"/>
</dbReference>
<protein>
    <recommendedName>
        <fullName evidence="12">Ion transport domain-containing protein</fullName>
    </recommendedName>
</protein>
<evidence type="ECO:0000256" key="11">
    <source>
        <dbReference type="SAM" id="Phobius"/>
    </source>
</evidence>
<evidence type="ECO:0000256" key="6">
    <source>
        <dbReference type="ARBA" id="ARBA00022989"/>
    </source>
</evidence>
<organism evidence="13 14">
    <name type="scientific">Fistulifera solaris</name>
    <name type="common">Oleaginous diatom</name>
    <dbReference type="NCBI Taxonomy" id="1519565"/>
    <lineage>
        <taxon>Eukaryota</taxon>
        <taxon>Sar</taxon>
        <taxon>Stramenopiles</taxon>
        <taxon>Ochrophyta</taxon>
        <taxon>Bacillariophyta</taxon>
        <taxon>Bacillariophyceae</taxon>
        <taxon>Bacillariophycidae</taxon>
        <taxon>Naviculales</taxon>
        <taxon>Naviculaceae</taxon>
        <taxon>Fistulifera</taxon>
    </lineage>
</organism>
<feature type="domain" description="Ion transport" evidence="12">
    <location>
        <begin position="179"/>
        <end position="369"/>
    </location>
</feature>
<keyword evidence="8 11" id="KW-0472">Membrane</keyword>
<feature type="transmembrane region" description="Helical" evidence="11">
    <location>
        <begin position="334"/>
        <end position="359"/>
    </location>
</feature>
<keyword evidence="5" id="KW-0106">Calcium</keyword>
<evidence type="ECO:0000256" key="5">
    <source>
        <dbReference type="ARBA" id="ARBA00022837"/>
    </source>
</evidence>
<feature type="transmembrane region" description="Helical" evidence="11">
    <location>
        <begin position="565"/>
        <end position="582"/>
    </location>
</feature>
<keyword evidence="7" id="KW-0406">Ion transport</keyword>
<comment type="caution">
    <text evidence="13">The sequence shown here is derived from an EMBL/GenBank/DDBJ whole genome shotgun (WGS) entry which is preliminary data.</text>
</comment>
<keyword evidence="4" id="KW-0677">Repeat</keyword>
<keyword evidence="2" id="KW-0813">Transport</keyword>
<dbReference type="InterPro" id="IPR005821">
    <property type="entry name" value="Ion_trans_dom"/>
</dbReference>
<sequence length="699" mass="80147">MSRGEQRPLLPHREIQDESESSGWESLHHESQCSSAIIHTLRGSWNKPHVRARIGPAAHLVRDAAMDLDAENPSEGAYDPYHARHKNDTWRNVVSLLCHRVCAYPPTVNLFNLVAWVMLFLTFIEPPYWCLANDEYPERSCAGLLSARGVPAGAEGDEIVSEVEYYPNAHAVLLDEATSRQIESVLVAILFGVILLRIGRDGLSLTRYLRKGPAQWNRLAQLASLSFIAYGLWTDHAGYCPSARLAIVMSLDNFGFQRELRDLVEVLPRVFQILALLSLLILFYGWFGTLLFANTMEGKTSFSNIVEAIWTLWMCVTTVNYPDVMMPAYNRNRWVALYFISFMAIAFFFLMNLILAVIVNQYNEAATQRSKDHRALSKDCLTKAYKLLDPHEVGWIDRRTVMELFRLLKEDFPEFRHLSEEQGNIIFGLLARSHPSKISKEEFMKLSTLLLLEFVRESDYSTWVERRYPEYFQSSQHQAFCSHVKSDRFEYAIDFILLMNAIVAVMQSYPELSGSTASDPLYIGGPIDTTEEIVGTFFTALYGVEVFTKITVYGRKSYFEDQRNVFDFTMTMLAFVRVALMFSPESVLFDIQLIRLIVMLRVLRIIRFLPGINVLQLLFRKEAKILKYAVSILLLLFFVFFLFSSFGVHHYGGLISRDPSNRLSELVLNTVFSESDYWANNFNDMISGMNVSNASSFPY</sequence>
<evidence type="ECO:0000256" key="10">
    <source>
        <dbReference type="SAM" id="MobiDB-lite"/>
    </source>
</evidence>
<evidence type="ECO:0000259" key="12">
    <source>
        <dbReference type="Pfam" id="PF00520"/>
    </source>
</evidence>
<dbReference type="OrthoDB" id="416585at2759"/>
<feature type="compositionally biased region" description="Basic and acidic residues" evidence="10">
    <location>
        <begin position="1"/>
        <end position="16"/>
    </location>
</feature>
<dbReference type="SUPFAM" id="SSF81324">
    <property type="entry name" value="Voltage-gated potassium channels"/>
    <property type="match status" value="2"/>
</dbReference>
<dbReference type="Gene3D" id="1.10.287.70">
    <property type="match status" value="1"/>
</dbReference>
<keyword evidence="6 11" id="KW-1133">Transmembrane helix</keyword>
<dbReference type="AlphaFoldDB" id="A0A1Z5JZG7"/>
<evidence type="ECO:0000256" key="1">
    <source>
        <dbReference type="ARBA" id="ARBA00004141"/>
    </source>
</evidence>
<feature type="transmembrane region" description="Helical" evidence="11">
    <location>
        <begin position="625"/>
        <end position="648"/>
    </location>
</feature>
<evidence type="ECO:0000313" key="13">
    <source>
        <dbReference type="EMBL" id="GAX19420.1"/>
    </source>
</evidence>
<feature type="domain" description="Ion transport" evidence="12">
    <location>
        <begin position="489"/>
        <end position="688"/>
    </location>
</feature>
<dbReference type="InterPro" id="IPR044581">
    <property type="entry name" value="TPC1_plant"/>
</dbReference>
<dbReference type="GO" id="GO:0005245">
    <property type="term" value="F:voltage-gated calcium channel activity"/>
    <property type="evidence" value="ECO:0007669"/>
    <property type="project" value="InterPro"/>
</dbReference>
<dbReference type="InterPro" id="IPR027359">
    <property type="entry name" value="Volt_channel_dom_sf"/>
</dbReference>
<evidence type="ECO:0000256" key="8">
    <source>
        <dbReference type="ARBA" id="ARBA00023136"/>
    </source>
</evidence>
<dbReference type="GO" id="GO:0016020">
    <property type="term" value="C:membrane"/>
    <property type="evidence" value="ECO:0007669"/>
    <property type="project" value="UniProtKB-SubCell"/>
</dbReference>
<name>A0A1Z5JZG7_FISSO</name>
<evidence type="ECO:0000256" key="7">
    <source>
        <dbReference type="ARBA" id="ARBA00023065"/>
    </source>
</evidence>
<dbReference type="Gene3D" id="1.20.120.350">
    <property type="entry name" value="Voltage-gated potassium channels. Chain C"/>
    <property type="match status" value="1"/>
</dbReference>
<dbReference type="Proteomes" id="UP000198406">
    <property type="component" value="Unassembled WGS sequence"/>
</dbReference>
<feature type="transmembrane region" description="Helical" evidence="11">
    <location>
        <begin position="594"/>
        <end position="618"/>
    </location>
</feature>
<reference evidence="13 14" key="1">
    <citation type="journal article" date="2015" name="Plant Cell">
        <title>Oil accumulation by the oleaginous diatom Fistulifera solaris as revealed by the genome and transcriptome.</title>
        <authorList>
            <person name="Tanaka T."/>
            <person name="Maeda Y."/>
            <person name="Veluchamy A."/>
            <person name="Tanaka M."/>
            <person name="Abida H."/>
            <person name="Marechal E."/>
            <person name="Bowler C."/>
            <person name="Muto M."/>
            <person name="Sunaga Y."/>
            <person name="Tanaka M."/>
            <person name="Yoshino T."/>
            <person name="Taniguchi T."/>
            <person name="Fukuda Y."/>
            <person name="Nemoto M."/>
            <person name="Matsumoto M."/>
            <person name="Wong P.S."/>
            <person name="Aburatani S."/>
            <person name="Fujibuchi W."/>
        </authorList>
    </citation>
    <scope>NUCLEOTIDE SEQUENCE [LARGE SCALE GENOMIC DNA]</scope>
    <source>
        <strain evidence="13 14">JPCC DA0580</strain>
    </source>
</reference>
<accession>A0A1Z5JZG7</accession>
<keyword evidence="14" id="KW-1185">Reference proteome</keyword>
<keyword evidence="3 11" id="KW-0812">Transmembrane</keyword>
<evidence type="ECO:0000313" key="14">
    <source>
        <dbReference type="Proteomes" id="UP000198406"/>
    </source>
</evidence>
<feature type="transmembrane region" description="Helical" evidence="11">
    <location>
        <begin position="305"/>
        <end position="322"/>
    </location>
</feature>
<dbReference type="PANTHER" id="PTHR46988:SF2">
    <property type="entry name" value="TWO PORE CALCIUM CHANNEL PROTEIN 1"/>
    <property type="match status" value="1"/>
</dbReference>
<evidence type="ECO:0000256" key="3">
    <source>
        <dbReference type="ARBA" id="ARBA00022692"/>
    </source>
</evidence>
<feature type="transmembrane region" description="Helical" evidence="11">
    <location>
        <begin position="270"/>
        <end position="293"/>
    </location>
</feature>
<evidence type="ECO:0000256" key="9">
    <source>
        <dbReference type="ARBA" id="ARBA00023303"/>
    </source>
</evidence>
<proteinExistence type="predicted"/>
<evidence type="ECO:0000256" key="4">
    <source>
        <dbReference type="ARBA" id="ARBA00022737"/>
    </source>
</evidence>
<dbReference type="SUPFAM" id="SSF47473">
    <property type="entry name" value="EF-hand"/>
    <property type="match status" value="1"/>
</dbReference>
<keyword evidence="9" id="KW-0407">Ion channel</keyword>
<dbReference type="Pfam" id="PF00520">
    <property type="entry name" value="Ion_trans"/>
    <property type="match status" value="2"/>
</dbReference>
<feature type="region of interest" description="Disordered" evidence="10">
    <location>
        <begin position="1"/>
        <end position="24"/>
    </location>
</feature>